<name>A0A9X1WWZ6_9BACL</name>
<evidence type="ECO:0000256" key="1">
    <source>
        <dbReference type="SAM" id="Phobius"/>
    </source>
</evidence>
<dbReference type="RefSeq" id="WP_244727152.1">
    <property type="nucleotide sequence ID" value="NZ_JALIRP010000007.1"/>
</dbReference>
<dbReference type="PROSITE" id="PS51257">
    <property type="entry name" value="PROKAR_LIPOPROTEIN"/>
    <property type="match status" value="1"/>
</dbReference>
<evidence type="ECO:0000313" key="2">
    <source>
        <dbReference type="EMBL" id="MCJ8013564.1"/>
    </source>
</evidence>
<dbReference type="AlphaFoldDB" id="A0A9X1WWZ6"/>
<sequence length="100" mass="11496">MGMKLRYFLIMATLFIIMSLLTGCVPGDGTNNPLNHAGFFWGIWHGWIAPISLIIGVFNHKIRLYEIYNSGWWYDFGFYLAVISGFGGISLFRRKKGKRD</sequence>
<feature type="transmembrane region" description="Helical" evidence="1">
    <location>
        <begin position="71"/>
        <end position="92"/>
    </location>
</feature>
<protein>
    <recommendedName>
        <fullName evidence="4">Lipoprotein</fullName>
    </recommendedName>
</protein>
<dbReference type="EMBL" id="JALIRP010000007">
    <property type="protein sequence ID" value="MCJ8013564.1"/>
    <property type="molecule type" value="Genomic_DNA"/>
</dbReference>
<accession>A0A9X1WWZ6</accession>
<keyword evidence="1" id="KW-1133">Transmembrane helix</keyword>
<feature type="transmembrane region" description="Helical" evidence="1">
    <location>
        <begin position="37"/>
        <end position="59"/>
    </location>
</feature>
<reference evidence="2" key="1">
    <citation type="submission" date="2022-04" db="EMBL/GenBank/DDBJ databases">
        <title>Paenibacillus mangrovi sp. nov., a novel endophytic bacterium isolated from bark of Kandelia candel.</title>
        <authorList>
            <person name="Tuo L."/>
        </authorList>
    </citation>
    <scope>NUCLEOTIDE SEQUENCE</scope>
    <source>
        <strain evidence="2">KQZ6P-2</strain>
    </source>
</reference>
<gene>
    <name evidence="2" type="ORF">MUG84_17720</name>
</gene>
<evidence type="ECO:0000313" key="3">
    <source>
        <dbReference type="Proteomes" id="UP001139347"/>
    </source>
</evidence>
<feature type="transmembrane region" description="Helical" evidence="1">
    <location>
        <begin position="6"/>
        <end position="25"/>
    </location>
</feature>
<keyword evidence="1" id="KW-0812">Transmembrane</keyword>
<evidence type="ECO:0008006" key="4">
    <source>
        <dbReference type="Google" id="ProtNLM"/>
    </source>
</evidence>
<keyword evidence="3" id="KW-1185">Reference proteome</keyword>
<keyword evidence="1" id="KW-0472">Membrane</keyword>
<proteinExistence type="predicted"/>
<dbReference type="Proteomes" id="UP001139347">
    <property type="component" value="Unassembled WGS sequence"/>
</dbReference>
<comment type="caution">
    <text evidence="2">The sequence shown here is derived from an EMBL/GenBank/DDBJ whole genome shotgun (WGS) entry which is preliminary data.</text>
</comment>
<organism evidence="2 3">
    <name type="scientific">Paenibacillus mangrovi</name>
    <dbReference type="NCBI Taxonomy" id="2931978"/>
    <lineage>
        <taxon>Bacteria</taxon>
        <taxon>Bacillati</taxon>
        <taxon>Bacillota</taxon>
        <taxon>Bacilli</taxon>
        <taxon>Bacillales</taxon>
        <taxon>Paenibacillaceae</taxon>
        <taxon>Paenibacillus</taxon>
    </lineage>
</organism>